<proteinExistence type="predicted"/>
<dbReference type="GO" id="GO:0016811">
    <property type="term" value="F:hydrolase activity, acting on carbon-nitrogen (but not peptide) bonds, in linear amides"/>
    <property type="evidence" value="ECO:0007669"/>
    <property type="project" value="TreeGrafter"/>
</dbReference>
<sequence>MKKHYLVLLVLLGSYNLFAQQPSQLNSSQIYQQLEKLDFLGSVLYVAAHPDDENTKLISYFSNQIHANTAYLSLTRGDGGQNLIGSELREKLGLIRTQELLAARKIDGGQQFFSRANDFGYSKTPQETLEIWNKEEVLKDVVKTIRKFQPDVIINRFDHRTEGNTHGHHTSSARLSLEAFDKAADDNFASAEAKTLGTWQPQRLFFNTSWWFYGSQEKFEQADKSKMLAIDAGVYNPLIGTSNSEIASHSRSQHKSQGFGNTPVRGEQLEYIELIKGKKPTNNDVFEGINTTWSRIKGGEKIGKLVAKIKKEYDFTAPSKSLKDLIKVYQLIEKLDDDHWRTIKLEETKNLIAACAGLYLEAVTQSALTTPGETISLQIEATQREANGVLKEISISNSNFKKKFTTTLNSNQRISLTEKFTIPTTTPYTNPYWLEKPSELGMYEVSNKAYIGLPETPSTLKANFVLEIEGQRLNFEKELVYKYNDPVEGEVYEPFQIVPAISVKMGKPILIFGNENSKVLPITIKSFSNNISGQLKLNVPKKWKIDYTQEDIRFSKKGEEKLIYITVTPPHKGSEAQLEARFITSEKEYDQHVVEIDYEHIPKQILLEAATAKLIALDIKKKGDKIAYIEGAGDVVPESLREIGYQVTILQPKQITLKKLNEFDAVVIGIRAYNTVNDLAFKQSILFEYVNQGGNMIVQYNTNRGLITENLAPYALHVSRDRVTDEFSEVKFLAKKHPILNSPNQITSSDFENWVQERGLYFPNEWDKEHFTPILSLKEKGESWMDGSLLVASYGKGNYIYTGLSFFREFPAGVSGSYRLFANLISLGK</sequence>
<evidence type="ECO:0000313" key="2">
    <source>
        <dbReference type="EMBL" id="PZW42366.1"/>
    </source>
</evidence>
<dbReference type="Pfam" id="PF02585">
    <property type="entry name" value="PIG-L"/>
    <property type="match status" value="1"/>
</dbReference>
<feature type="signal peptide" evidence="1">
    <location>
        <begin position="1"/>
        <end position="19"/>
    </location>
</feature>
<evidence type="ECO:0000256" key="1">
    <source>
        <dbReference type="SAM" id="SignalP"/>
    </source>
</evidence>
<dbReference type="InterPro" id="IPR029062">
    <property type="entry name" value="Class_I_gatase-like"/>
</dbReference>
<dbReference type="PANTHER" id="PTHR12993">
    <property type="entry name" value="N-ACETYLGLUCOSAMINYL-PHOSPHATIDYLINOSITOL DE-N-ACETYLASE-RELATED"/>
    <property type="match status" value="1"/>
</dbReference>
<gene>
    <name evidence="2" type="ORF">LX95_00676</name>
</gene>
<comment type="caution">
    <text evidence="2">The sequence shown here is derived from an EMBL/GenBank/DDBJ whole genome shotgun (WGS) entry which is preliminary data.</text>
</comment>
<dbReference type="SUPFAM" id="SSF52317">
    <property type="entry name" value="Class I glutamine amidotransferase-like"/>
    <property type="match status" value="1"/>
</dbReference>
<keyword evidence="3" id="KW-1185">Reference proteome</keyword>
<name>A0A2W7I656_9FLAO</name>
<dbReference type="AlphaFoldDB" id="A0A2W7I656"/>
<dbReference type="PANTHER" id="PTHR12993:SF11">
    <property type="entry name" value="N-ACETYLGLUCOSAMINYL-PHOSPHATIDYLINOSITOL DE-N-ACETYLASE"/>
    <property type="match status" value="1"/>
</dbReference>
<accession>A0A2W7I656</accession>
<organism evidence="2 3">
    <name type="scientific">Mesonia algae</name>
    <dbReference type="NCBI Taxonomy" id="213248"/>
    <lineage>
        <taxon>Bacteria</taxon>
        <taxon>Pseudomonadati</taxon>
        <taxon>Bacteroidota</taxon>
        <taxon>Flavobacteriia</taxon>
        <taxon>Flavobacteriales</taxon>
        <taxon>Flavobacteriaceae</taxon>
        <taxon>Mesonia</taxon>
    </lineage>
</organism>
<reference evidence="2 3" key="1">
    <citation type="submission" date="2018-06" db="EMBL/GenBank/DDBJ databases">
        <title>Genomic Encyclopedia of Archaeal and Bacterial Type Strains, Phase II (KMG-II): from individual species to whole genera.</title>
        <authorList>
            <person name="Goeker M."/>
        </authorList>
    </citation>
    <scope>NUCLEOTIDE SEQUENCE [LARGE SCALE GENOMIC DNA]</scope>
    <source>
        <strain evidence="2 3">DSM 15361</strain>
    </source>
</reference>
<dbReference type="Gene3D" id="3.40.50.10320">
    <property type="entry name" value="LmbE-like"/>
    <property type="match status" value="1"/>
</dbReference>
<dbReference type="Proteomes" id="UP000249542">
    <property type="component" value="Unassembled WGS sequence"/>
</dbReference>
<dbReference type="RefSeq" id="WP_111540028.1">
    <property type="nucleotide sequence ID" value="NZ_QKYV01000002.1"/>
</dbReference>
<protein>
    <submittedName>
        <fullName evidence="2">GlcNAc-PI de-N-acetylase</fullName>
    </submittedName>
</protein>
<dbReference type="SUPFAM" id="SSF102588">
    <property type="entry name" value="LmbE-like"/>
    <property type="match status" value="1"/>
</dbReference>
<evidence type="ECO:0000313" key="3">
    <source>
        <dbReference type="Proteomes" id="UP000249542"/>
    </source>
</evidence>
<dbReference type="InterPro" id="IPR003737">
    <property type="entry name" value="GlcNAc_PI_deacetylase-related"/>
</dbReference>
<dbReference type="EMBL" id="QKYV01000002">
    <property type="protein sequence ID" value="PZW42366.1"/>
    <property type="molecule type" value="Genomic_DNA"/>
</dbReference>
<keyword evidence="1" id="KW-0732">Signal</keyword>
<feature type="chain" id="PRO_5015845174" evidence="1">
    <location>
        <begin position="20"/>
        <end position="829"/>
    </location>
</feature>
<dbReference type="InterPro" id="IPR024078">
    <property type="entry name" value="LmbE-like_dom_sf"/>
</dbReference>